<keyword evidence="2" id="KW-1185">Reference proteome</keyword>
<accession>A0AAV0XVY2</accession>
<name>A0AAV0XVY2_9HEMI</name>
<evidence type="ECO:0000313" key="2">
    <source>
        <dbReference type="Proteomes" id="UP001160148"/>
    </source>
</evidence>
<reference evidence="1 2" key="1">
    <citation type="submission" date="2023-01" db="EMBL/GenBank/DDBJ databases">
        <authorList>
            <person name="Whitehead M."/>
        </authorList>
    </citation>
    <scope>NUCLEOTIDE SEQUENCE [LARGE SCALE GENOMIC DNA]</scope>
</reference>
<dbReference type="Proteomes" id="UP001160148">
    <property type="component" value="Unassembled WGS sequence"/>
</dbReference>
<comment type="caution">
    <text evidence="1">The sequence shown here is derived from an EMBL/GenBank/DDBJ whole genome shotgun (WGS) entry which is preliminary data.</text>
</comment>
<proteinExistence type="predicted"/>
<dbReference type="PANTHER" id="PTHR46113">
    <property type="entry name" value="SNAC DOMAIN-CONTAINING PROTEIN"/>
    <property type="match status" value="1"/>
</dbReference>
<dbReference type="EMBL" id="CARXXK010001074">
    <property type="protein sequence ID" value="CAI6372779.1"/>
    <property type="molecule type" value="Genomic_DNA"/>
</dbReference>
<protein>
    <submittedName>
        <fullName evidence="1">Uncharacterized protein</fullName>
    </submittedName>
</protein>
<dbReference type="PANTHER" id="PTHR46113:SF1">
    <property type="entry name" value="PEPTIDASE M17 LEUCYL AMINOPEPTIDASE N-TERMINAL DOMAIN-CONTAINING PROTEIN"/>
    <property type="match status" value="1"/>
</dbReference>
<dbReference type="AlphaFoldDB" id="A0AAV0XVY2"/>
<gene>
    <name evidence="1" type="ORF">MEUPH1_LOCUS26603</name>
</gene>
<organism evidence="1 2">
    <name type="scientific">Macrosiphum euphorbiae</name>
    <name type="common">potato aphid</name>
    <dbReference type="NCBI Taxonomy" id="13131"/>
    <lineage>
        <taxon>Eukaryota</taxon>
        <taxon>Metazoa</taxon>
        <taxon>Ecdysozoa</taxon>
        <taxon>Arthropoda</taxon>
        <taxon>Hexapoda</taxon>
        <taxon>Insecta</taxon>
        <taxon>Pterygota</taxon>
        <taxon>Neoptera</taxon>
        <taxon>Paraneoptera</taxon>
        <taxon>Hemiptera</taxon>
        <taxon>Sternorrhyncha</taxon>
        <taxon>Aphidomorpha</taxon>
        <taxon>Aphidoidea</taxon>
        <taxon>Aphididae</taxon>
        <taxon>Macrosiphini</taxon>
        <taxon>Macrosiphum</taxon>
    </lineage>
</organism>
<sequence length="133" mass="15612">MITALNTDSEDEFRKQYILKPNQVDSILNKGLEDFICSESMTLFNRFKINTEFLKIDPSSWQNNENYKKAAAIIKNIPVVNDVAERGVKLIEEYNDKITKDESQKQYLLQVVYDYRKTYPDSYSIVSYSLYVI</sequence>
<evidence type="ECO:0000313" key="1">
    <source>
        <dbReference type="EMBL" id="CAI6372779.1"/>
    </source>
</evidence>